<reference evidence="2 3" key="1">
    <citation type="submission" date="2015-10" db="EMBL/GenBank/DDBJ databases">
        <title>Full genome of DAOMC 229536 Phialocephala scopiformis, a fungal endophyte of spruce producing the potent anti-insectan compound rugulosin.</title>
        <authorList>
            <consortium name="DOE Joint Genome Institute"/>
            <person name="Walker A.K."/>
            <person name="Frasz S.L."/>
            <person name="Seifert K.A."/>
            <person name="Miller J.D."/>
            <person name="Mondo S.J."/>
            <person name="Labutti K."/>
            <person name="Lipzen A."/>
            <person name="Dockter R."/>
            <person name="Kennedy M."/>
            <person name="Grigoriev I.V."/>
            <person name="Spatafora J.W."/>
        </authorList>
    </citation>
    <scope>NUCLEOTIDE SEQUENCE [LARGE SCALE GENOMIC DNA]</scope>
    <source>
        <strain evidence="2 3">CBS 120377</strain>
    </source>
</reference>
<evidence type="ECO:0000313" key="3">
    <source>
        <dbReference type="Proteomes" id="UP000070700"/>
    </source>
</evidence>
<dbReference type="KEGG" id="psco:LY89DRAFT_574077"/>
<dbReference type="OrthoDB" id="542013at2759"/>
<dbReference type="STRING" id="149040.A0A194XSV2"/>
<dbReference type="AlphaFoldDB" id="A0A194XSV2"/>
<dbReference type="Pfam" id="PF00106">
    <property type="entry name" value="adh_short"/>
    <property type="match status" value="1"/>
</dbReference>
<gene>
    <name evidence="2" type="ORF">LY89DRAFT_574077</name>
</gene>
<keyword evidence="3" id="KW-1185">Reference proteome</keyword>
<keyword evidence="1" id="KW-0560">Oxidoreductase</keyword>
<evidence type="ECO:0000256" key="1">
    <source>
        <dbReference type="ARBA" id="ARBA00023002"/>
    </source>
</evidence>
<dbReference type="GeneID" id="28818446"/>
<dbReference type="Gene3D" id="3.40.50.720">
    <property type="entry name" value="NAD(P)-binding Rossmann-like Domain"/>
    <property type="match status" value="1"/>
</dbReference>
<dbReference type="PANTHER" id="PTHR43157">
    <property type="entry name" value="PHOSPHATIDYLINOSITOL-GLYCAN BIOSYNTHESIS CLASS F PROTEIN-RELATED"/>
    <property type="match status" value="1"/>
</dbReference>
<dbReference type="SUPFAM" id="SSF51735">
    <property type="entry name" value="NAD(P)-binding Rossmann-fold domains"/>
    <property type="match status" value="1"/>
</dbReference>
<dbReference type="InterPro" id="IPR036291">
    <property type="entry name" value="NAD(P)-bd_dom_sf"/>
</dbReference>
<accession>A0A194XSV2</accession>
<dbReference type="PRINTS" id="PR00081">
    <property type="entry name" value="GDHRDH"/>
</dbReference>
<organism evidence="2 3">
    <name type="scientific">Mollisia scopiformis</name>
    <name type="common">Conifer needle endophyte fungus</name>
    <name type="synonym">Phialocephala scopiformis</name>
    <dbReference type="NCBI Taxonomy" id="149040"/>
    <lineage>
        <taxon>Eukaryota</taxon>
        <taxon>Fungi</taxon>
        <taxon>Dikarya</taxon>
        <taxon>Ascomycota</taxon>
        <taxon>Pezizomycotina</taxon>
        <taxon>Leotiomycetes</taxon>
        <taxon>Helotiales</taxon>
        <taxon>Mollisiaceae</taxon>
        <taxon>Mollisia</taxon>
    </lineage>
</organism>
<dbReference type="Proteomes" id="UP000070700">
    <property type="component" value="Unassembled WGS sequence"/>
</dbReference>
<evidence type="ECO:0000313" key="2">
    <source>
        <dbReference type="EMBL" id="KUJ23221.1"/>
    </source>
</evidence>
<dbReference type="EMBL" id="KQ947405">
    <property type="protein sequence ID" value="KUJ23221.1"/>
    <property type="molecule type" value="Genomic_DNA"/>
</dbReference>
<sequence>MAFFLQFLKSQLWVRLPIPSDDYSEQVIAITGANTGLGFESARHFLRLGAANVILCVRTRAKGESAADELVRSLHVSRTRIEVWEVDLASFASIEAFGEKLKSLKRLDVFVQNAGILTTKFARVEGCESHIAINVVSAAYLSVLALQVLQRSSIENGAKGRMVFVGSDLHLIAKFKEKNESGSLLKALNSEALADMNDRYKVSKLLLLYFVRDLAVKNPYNAPSVSDLKLNMPSVVIDYITPGACDTSIFRDDVHWIQQAIINVAVRLIARTAEEGSRTILSAVSPSVGRAEHGAFLMDCKVVA</sequence>
<dbReference type="InParanoid" id="A0A194XSV2"/>
<dbReference type="RefSeq" id="XP_018077576.1">
    <property type="nucleotide sequence ID" value="XM_018208720.1"/>
</dbReference>
<proteinExistence type="predicted"/>
<protein>
    <submittedName>
        <fullName evidence="2">Retinol dehydrogenase 12</fullName>
    </submittedName>
</protein>
<dbReference type="GO" id="GO:0016491">
    <property type="term" value="F:oxidoreductase activity"/>
    <property type="evidence" value="ECO:0007669"/>
    <property type="project" value="UniProtKB-KW"/>
</dbReference>
<dbReference type="InterPro" id="IPR002347">
    <property type="entry name" value="SDR_fam"/>
</dbReference>
<name>A0A194XSV2_MOLSC</name>
<dbReference type="PANTHER" id="PTHR43157:SF31">
    <property type="entry name" value="PHOSPHATIDYLINOSITOL-GLYCAN BIOSYNTHESIS CLASS F PROTEIN"/>
    <property type="match status" value="1"/>
</dbReference>